<proteinExistence type="predicted"/>
<name>A0A897MU90_9EURY</name>
<protein>
    <submittedName>
        <fullName evidence="2">Uncharacterized protein</fullName>
    </submittedName>
</protein>
<keyword evidence="1" id="KW-1133">Transmembrane helix</keyword>
<accession>A0A897MU90</accession>
<evidence type="ECO:0000313" key="3">
    <source>
        <dbReference type="Proteomes" id="UP000663586"/>
    </source>
</evidence>
<feature type="transmembrane region" description="Helical" evidence="1">
    <location>
        <begin position="32"/>
        <end position="53"/>
    </location>
</feature>
<feature type="transmembrane region" description="Helical" evidence="1">
    <location>
        <begin position="73"/>
        <end position="94"/>
    </location>
</feature>
<keyword evidence="3" id="KW-1185">Reference proteome</keyword>
<dbReference type="GeneID" id="70684684"/>
<reference evidence="2" key="1">
    <citation type="submission" date="2020-11" db="EMBL/GenBank/DDBJ databases">
        <title>Carbohydrate-dependent, anaerobic sulfur respiration: A novel catabolism in halophilic archaea.</title>
        <authorList>
            <person name="Sorokin D.Y."/>
            <person name="Messina E."/>
            <person name="Smedile F."/>
            <person name="La Cono V."/>
            <person name="Hallsworth J.E."/>
            <person name="Yakimov M.M."/>
        </authorList>
    </citation>
    <scope>NUCLEOTIDE SEQUENCE</scope>
    <source>
        <strain evidence="2">AArc-S</strain>
    </source>
</reference>
<dbReference type="EMBL" id="CP064786">
    <property type="protein sequence ID" value="QSG02519.1"/>
    <property type="molecule type" value="Genomic_DNA"/>
</dbReference>
<dbReference type="Proteomes" id="UP000663586">
    <property type="component" value="Chromosome"/>
</dbReference>
<keyword evidence="1" id="KW-0812">Transmembrane</keyword>
<organism evidence="2 3">
    <name type="scientific">Natranaeroarchaeum sulfidigenes</name>
    <dbReference type="NCBI Taxonomy" id="2784880"/>
    <lineage>
        <taxon>Archaea</taxon>
        <taxon>Methanobacteriati</taxon>
        <taxon>Methanobacteriota</taxon>
        <taxon>Stenosarchaea group</taxon>
        <taxon>Halobacteria</taxon>
        <taxon>Halobacteriales</taxon>
        <taxon>Natronoarchaeaceae</taxon>
        <taxon>Natranaeroarchaeum</taxon>
    </lineage>
</organism>
<dbReference type="RefSeq" id="WP_238479665.1">
    <property type="nucleotide sequence ID" value="NZ_CP064786.1"/>
</dbReference>
<sequence>MLEFTWLFLFALAHAALTISIGLGFSARVHEMMVVIAAFVSLILFAIVAIASTNVQVVTDSGTVTQSQPAAGWYAYGMALISLIIAVAATMVWLPDSEDIMNNVSN</sequence>
<keyword evidence="1" id="KW-0472">Membrane</keyword>
<dbReference type="AlphaFoldDB" id="A0A897MU90"/>
<gene>
    <name evidence="2" type="ORF">AArcS_1302</name>
</gene>
<evidence type="ECO:0000256" key="1">
    <source>
        <dbReference type="SAM" id="Phobius"/>
    </source>
</evidence>
<dbReference type="KEGG" id="hara:AArcS_1302"/>
<feature type="transmembrane region" description="Helical" evidence="1">
    <location>
        <begin position="6"/>
        <end position="25"/>
    </location>
</feature>
<evidence type="ECO:0000313" key="2">
    <source>
        <dbReference type="EMBL" id="QSG02519.1"/>
    </source>
</evidence>